<name>A0ACA9N0T0_9GLOM</name>
<protein>
    <submittedName>
        <fullName evidence="1">5130_t:CDS:1</fullName>
    </submittedName>
</protein>
<feature type="non-terminal residue" evidence="1">
    <location>
        <position position="1"/>
    </location>
</feature>
<evidence type="ECO:0000313" key="2">
    <source>
        <dbReference type="Proteomes" id="UP000789366"/>
    </source>
</evidence>
<sequence>VEILRNAQGHPNIITFYGVAKGSLLPKFYVFSLFECWTLLHRPKYMGATLNATGFNQQQIAFNEVTDFCKEWIEVSDYKCPLEPGNYIHIVSEHIMTTPNDLKNTTIDFDLRVE</sequence>
<accession>A0ACA9N0T0</accession>
<dbReference type="Proteomes" id="UP000789366">
    <property type="component" value="Unassembled WGS sequence"/>
</dbReference>
<gene>
    <name evidence="1" type="ORF">SPELUC_LOCUS8083</name>
</gene>
<evidence type="ECO:0000313" key="1">
    <source>
        <dbReference type="EMBL" id="CAG8626866.1"/>
    </source>
</evidence>
<reference evidence="1" key="1">
    <citation type="submission" date="2021-06" db="EMBL/GenBank/DDBJ databases">
        <authorList>
            <person name="Kallberg Y."/>
            <person name="Tangrot J."/>
            <person name="Rosling A."/>
        </authorList>
    </citation>
    <scope>NUCLEOTIDE SEQUENCE</scope>
    <source>
        <strain evidence="1">28 12/20/2015</strain>
    </source>
</reference>
<keyword evidence="2" id="KW-1185">Reference proteome</keyword>
<dbReference type="EMBL" id="CAJVPW010011545">
    <property type="protein sequence ID" value="CAG8626866.1"/>
    <property type="molecule type" value="Genomic_DNA"/>
</dbReference>
<proteinExistence type="predicted"/>
<organism evidence="1 2">
    <name type="scientific">Cetraspora pellucida</name>
    <dbReference type="NCBI Taxonomy" id="1433469"/>
    <lineage>
        <taxon>Eukaryota</taxon>
        <taxon>Fungi</taxon>
        <taxon>Fungi incertae sedis</taxon>
        <taxon>Mucoromycota</taxon>
        <taxon>Glomeromycotina</taxon>
        <taxon>Glomeromycetes</taxon>
        <taxon>Diversisporales</taxon>
        <taxon>Gigasporaceae</taxon>
        <taxon>Cetraspora</taxon>
    </lineage>
</organism>
<feature type="non-terminal residue" evidence="1">
    <location>
        <position position="114"/>
    </location>
</feature>
<comment type="caution">
    <text evidence="1">The sequence shown here is derived from an EMBL/GenBank/DDBJ whole genome shotgun (WGS) entry which is preliminary data.</text>
</comment>